<evidence type="ECO:0000313" key="11">
    <source>
        <dbReference type="Proteomes" id="UP001500280"/>
    </source>
</evidence>
<evidence type="ECO:0000256" key="4">
    <source>
        <dbReference type="ARBA" id="ARBA00022801"/>
    </source>
</evidence>
<name>A0ABP4SEY8_9ACTN</name>
<dbReference type="SUPFAM" id="SSF56024">
    <property type="entry name" value="Phospholipase D/nuclease"/>
    <property type="match status" value="1"/>
</dbReference>
<keyword evidence="8" id="KW-0732">Signal</keyword>
<dbReference type="InterPro" id="IPR051406">
    <property type="entry name" value="PLD_domain"/>
</dbReference>
<evidence type="ECO:0000256" key="8">
    <source>
        <dbReference type="SAM" id="SignalP"/>
    </source>
</evidence>
<dbReference type="Proteomes" id="UP001500280">
    <property type="component" value="Unassembled WGS sequence"/>
</dbReference>
<dbReference type="Gene3D" id="3.30.870.10">
    <property type="entry name" value="Endonuclease Chain A"/>
    <property type="match status" value="2"/>
</dbReference>
<reference evidence="11" key="1">
    <citation type="journal article" date="2019" name="Int. J. Syst. Evol. Microbiol.">
        <title>The Global Catalogue of Microorganisms (GCM) 10K type strain sequencing project: providing services to taxonomists for standard genome sequencing and annotation.</title>
        <authorList>
            <consortium name="The Broad Institute Genomics Platform"/>
            <consortium name="The Broad Institute Genome Sequencing Center for Infectious Disease"/>
            <person name="Wu L."/>
            <person name="Ma J."/>
        </authorList>
    </citation>
    <scope>NUCLEOTIDE SEQUENCE [LARGE SCALE GENOMIC DNA]</scope>
    <source>
        <strain evidence="11">JCM 14307</strain>
    </source>
</reference>
<feature type="signal peptide" evidence="8">
    <location>
        <begin position="1"/>
        <end position="26"/>
    </location>
</feature>
<dbReference type="PANTHER" id="PTHR43856:SF1">
    <property type="entry name" value="MITOCHONDRIAL CARDIOLIPIN HYDROLASE"/>
    <property type="match status" value="1"/>
</dbReference>
<comment type="similarity">
    <text evidence="2">Belongs to the phospholipase D family.</text>
</comment>
<evidence type="ECO:0000313" key="10">
    <source>
        <dbReference type="EMBL" id="GAA1671844.1"/>
    </source>
</evidence>
<sequence>MKPAQLLKTLVIVAATSALAVGPVQAKEDDDAPPTPEMFVANDPNGTTNERYRIRDYLVNLIEGAEKDSDITIASYRFNDGEVAKALVKKMKSDNVRVRVIADSVDEASDPYQKVKAAAKSPSWIQHCGGGYPDPATKNKHTSCIGEHIMHNKFYLFEKTHGVTNVVVQTSSNLNTHSGPKMWNTAYTGIAESWLYDQYQNYFDDLRAAKKDPNYYESNPPAENGKFKLYYSPRAKGNVTFANILKHVRCDKNNSGGTDDGHRTIVRVAANTIRGAGGTEVADQLWKLDNQGCYVDIVGTDLSQAKDGPLRGGLLRAPTGKYHGPEVREFSTNQCGTHEKNILIDGYYDGKPDQKVVFTGSHNLNNKSPFYNDEVILRITDPNVHEKFKEHFFTIREAAAITWQTSKYETTDPDKFDFECKPS</sequence>
<dbReference type="InterPro" id="IPR025202">
    <property type="entry name" value="PLD-like_dom"/>
</dbReference>
<feature type="region of interest" description="Disordered" evidence="7">
    <location>
        <begin position="24"/>
        <end position="46"/>
    </location>
</feature>
<dbReference type="EC" id="3.1.4.4" evidence="3"/>
<evidence type="ECO:0000256" key="7">
    <source>
        <dbReference type="SAM" id="MobiDB-lite"/>
    </source>
</evidence>
<dbReference type="RefSeq" id="WP_344146549.1">
    <property type="nucleotide sequence ID" value="NZ_BAAANF010000003.1"/>
</dbReference>
<feature type="chain" id="PRO_5045120215" description="phospholipase D" evidence="8">
    <location>
        <begin position="27"/>
        <end position="423"/>
    </location>
</feature>
<feature type="domain" description="PLD phosphodiesterase" evidence="9">
    <location>
        <begin position="338"/>
        <end position="368"/>
    </location>
</feature>
<gene>
    <name evidence="10" type="ORF">GCM10009745_13180</name>
</gene>
<comment type="catalytic activity">
    <reaction evidence="1">
        <text>a 1,2-diacyl-sn-glycero-3-phosphocholine + H2O = a 1,2-diacyl-sn-glycero-3-phosphate + choline + H(+)</text>
        <dbReference type="Rhea" id="RHEA:14445"/>
        <dbReference type="ChEBI" id="CHEBI:15354"/>
        <dbReference type="ChEBI" id="CHEBI:15377"/>
        <dbReference type="ChEBI" id="CHEBI:15378"/>
        <dbReference type="ChEBI" id="CHEBI:57643"/>
        <dbReference type="ChEBI" id="CHEBI:58608"/>
        <dbReference type="EC" id="3.1.4.4"/>
    </reaction>
</comment>
<evidence type="ECO:0000256" key="2">
    <source>
        <dbReference type="ARBA" id="ARBA00008664"/>
    </source>
</evidence>
<comment type="caution">
    <text evidence="10">The sequence shown here is derived from an EMBL/GenBank/DDBJ whole genome shotgun (WGS) entry which is preliminary data.</text>
</comment>
<keyword evidence="5" id="KW-0442">Lipid degradation</keyword>
<evidence type="ECO:0000256" key="3">
    <source>
        <dbReference type="ARBA" id="ARBA00012027"/>
    </source>
</evidence>
<keyword evidence="4" id="KW-0378">Hydrolase</keyword>
<dbReference type="EMBL" id="BAAANF010000003">
    <property type="protein sequence ID" value="GAA1671844.1"/>
    <property type="molecule type" value="Genomic_DNA"/>
</dbReference>
<protein>
    <recommendedName>
        <fullName evidence="3">phospholipase D</fullName>
        <ecNumber evidence="3">3.1.4.4</ecNumber>
    </recommendedName>
</protein>
<dbReference type="PROSITE" id="PS50035">
    <property type="entry name" value="PLD"/>
    <property type="match status" value="1"/>
</dbReference>
<keyword evidence="11" id="KW-1185">Reference proteome</keyword>
<proteinExistence type="inferred from homology"/>
<dbReference type="InterPro" id="IPR001736">
    <property type="entry name" value="PLipase_D/transphosphatidylase"/>
</dbReference>
<organism evidence="10 11">
    <name type="scientific">Kribbella yunnanensis</name>
    <dbReference type="NCBI Taxonomy" id="190194"/>
    <lineage>
        <taxon>Bacteria</taxon>
        <taxon>Bacillati</taxon>
        <taxon>Actinomycetota</taxon>
        <taxon>Actinomycetes</taxon>
        <taxon>Propionibacteriales</taxon>
        <taxon>Kribbellaceae</taxon>
        <taxon>Kribbella</taxon>
    </lineage>
</organism>
<accession>A0ABP4SEY8</accession>
<evidence type="ECO:0000256" key="1">
    <source>
        <dbReference type="ARBA" id="ARBA00000798"/>
    </source>
</evidence>
<evidence type="ECO:0000256" key="5">
    <source>
        <dbReference type="ARBA" id="ARBA00022963"/>
    </source>
</evidence>
<evidence type="ECO:0000256" key="6">
    <source>
        <dbReference type="ARBA" id="ARBA00023098"/>
    </source>
</evidence>
<evidence type="ECO:0000259" key="9">
    <source>
        <dbReference type="PROSITE" id="PS50035"/>
    </source>
</evidence>
<keyword evidence="6" id="KW-0443">Lipid metabolism</keyword>
<dbReference type="PANTHER" id="PTHR43856">
    <property type="entry name" value="CARDIOLIPIN HYDROLASE"/>
    <property type="match status" value="1"/>
</dbReference>
<dbReference type="Pfam" id="PF13091">
    <property type="entry name" value="PLDc_2"/>
    <property type="match status" value="2"/>
</dbReference>